<evidence type="ECO:0000256" key="10">
    <source>
        <dbReference type="ARBA" id="ARBA00023098"/>
    </source>
</evidence>
<evidence type="ECO:0000256" key="13">
    <source>
        <dbReference type="SAM" id="SignalP"/>
    </source>
</evidence>
<comment type="caution">
    <text evidence="15">The sequence shown here is derived from an EMBL/GenBank/DDBJ whole genome shotgun (WGS) entry which is preliminary data.</text>
</comment>
<evidence type="ECO:0000256" key="9">
    <source>
        <dbReference type="ARBA" id="ARBA00022963"/>
    </source>
</evidence>
<dbReference type="GO" id="GO:0006644">
    <property type="term" value="P:phospholipid metabolic process"/>
    <property type="evidence" value="ECO:0007669"/>
    <property type="project" value="InterPro"/>
</dbReference>
<organism evidence="15 16">
    <name type="scientific">Amphibalanus amphitrite</name>
    <name type="common">Striped barnacle</name>
    <name type="synonym">Balanus amphitrite</name>
    <dbReference type="NCBI Taxonomy" id="1232801"/>
    <lineage>
        <taxon>Eukaryota</taxon>
        <taxon>Metazoa</taxon>
        <taxon>Ecdysozoa</taxon>
        <taxon>Arthropoda</taxon>
        <taxon>Crustacea</taxon>
        <taxon>Multicrustacea</taxon>
        <taxon>Cirripedia</taxon>
        <taxon>Thoracica</taxon>
        <taxon>Thoracicalcarea</taxon>
        <taxon>Balanomorpha</taxon>
        <taxon>Balanoidea</taxon>
        <taxon>Balanidae</taxon>
        <taxon>Amphibalaninae</taxon>
        <taxon>Amphibalanus</taxon>
    </lineage>
</organism>
<dbReference type="FunFam" id="1.20.90.10:FF:000002">
    <property type="entry name" value="Phospholipase A2 group III"/>
    <property type="match status" value="1"/>
</dbReference>
<sequence>MARSLVLGAALPALLGVVLCRPGDLTPHHLSDLSEEQRGHIGEIWGVTVDADLPIPLIFPGTKWCGDGDIAANYSDLGVFAETDKCCREHDHCPAWIPGFGTNETIGLHNPSPFTRCACECDQQLSQCLREVGSPVATAVGTMFDNILQVKCYRQDFPIVSCLRYGGLFDRSCQEYELDETSDKIWEFFDSQVFLETEGDLSQW</sequence>
<dbReference type="AlphaFoldDB" id="A0A6A4WHN6"/>
<dbReference type="GO" id="GO:0004623">
    <property type="term" value="F:phospholipase A2 activity"/>
    <property type="evidence" value="ECO:0007669"/>
    <property type="project" value="UniProtKB-EC"/>
</dbReference>
<dbReference type="GO" id="GO:0005576">
    <property type="term" value="C:extracellular region"/>
    <property type="evidence" value="ECO:0007669"/>
    <property type="project" value="UniProtKB-SubCell"/>
</dbReference>
<proteinExistence type="predicted"/>
<dbReference type="GO" id="GO:0050482">
    <property type="term" value="P:arachidonate secretion"/>
    <property type="evidence" value="ECO:0007669"/>
    <property type="project" value="InterPro"/>
</dbReference>
<dbReference type="Gene3D" id="1.20.90.10">
    <property type="entry name" value="Phospholipase A2 domain"/>
    <property type="match status" value="1"/>
</dbReference>
<feature type="signal peptide" evidence="13">
    <location>
        <begin position="1"/>
        <end position="20"/>
    </location>
</feature>
<dbReference type="InterPro" id="IPR036444">
    <property type="entry name" value="PLipase_A2_dom_sf"/>
</dbReference>
<evidence type="ECO:0000256" key="1">
    <source>
        <dbReference type="ARBA" id="ARBA00001913"/>
    </source>
</evidence>
<evidence type="ECO:0000256" key="4">
    <source>
        <dbReference type="ARBA" id="ARBA00021721"/>
    </source>
</evidence>
<reference evidence="15 16" key="1">
    <citation type="submission" date="2019-07" db="EMBL/GenBank/DDBJ databases">
        <title>Draft genome assembly of a fouling barnacle, Amphibalanus amphitrite (Darwin, 1854): The first reference genome for Thecostraca.</title>
        <authorList>
            <person name="Kim W."/>
        </authorList>
    </citation>
    <scope>NUCLEOTIDE SEQUENCE [LARGE SCALE GENOMIC DNA]</scope>
    <source>
        <strain evidence="15">SNU_AA5</strain>
        <tissue evidence="15">Soma without cirri and trophi</tissue>
    </source>
</reference>
<feature type="chain" id="PRO_5025386728" description="Phospholipase A2" evidence="13">
    <location>
        <begin position="21"/>
        <end position="204"/>
    </location>
</feature>
<keyword evidence="9" id="KW-0442">Lipid degradation</keyword>
<evidence type="ECO:0000256" key="2">
    <source>
        <dbReference type="ARBA" id="ARBA00004613"/>
    </source>
</evidence>
<accession>A0A6A4WHN6</accession>
<evidence type="ECO:0000313" key="16">
    <source>
        <dbReference type="Proteomes" id="UP000440578"/>
    </source>
</evidence>
<keyword evidence="16" id="KW-1185">Reference proteome</keyword>
<feature type="domain" description="Phospholipase A2-like central" evidence="14">
    <location>
        <begin position="58"/>
        <end position="155"/>
    </location>
</feature>
<evidence type="ECO:0000313" key="15">
    <source>
        <dbReference type="EMBL" id="KAF0303354.1"/>
    </source>
</evidence>
<keyword evidence="10" id="KW-0443">Lipid metabolism</keyword>
<keyword evidence="8" id="KW-0106">Calcium</keyword>
<dbReference type="SUPFAM" id="SSF48619">
    <property type="entry name" value="Phospholipase A2, PLA2"/>
    <property type="match status" value="1"/>
</dbReference>
<evidence type="ECO:0000256" key="5">
    <source>
        <dbReference type="ARBA" id="ARBA00022525"/>
    </source>
</evidence>
<dbReference type="InterPro" id="IPR016090">
    <property type="entry name" value="PLA2-like_dom"/>
</dbReference>
<comment type="cofactor">
    <cofactor evidence="1">
        <name>Ca(2+)</name>
        <dbReference type="ChEBI" id="CHEBI:29108"/>
    </cofactor>
</comment>
<dbReference type="Pfam" id="PF05826">
    <property type="entry name" value="Phospholip_A2_2"/>
    <property type="match status" value="1"/>
</dbReference>
<dbReference type="GO" id="GO:0016042">
    <property type="term" value="P:lipid catabolic process"/>
    <property type="evidence" value="ECO:0007669"/>
    <property type="project" value="UniProtKB-KW"/>
</dbReference>
<comment type="subcellular location">
    <subcellularLocation>
        <location evidence="2">Secreted</location>
    </subcellularLocation>
</comment>
<name>A0A6A4WHN6_AMPAM</name>
<evidence type="ECO:0000256" key="7">
    <source>
        <dbReference type="ARBA" id="ARBA00022801"/>
    </source>
</evidence>
<evidence type="ECO:0000259" key="14">
    <source>
        <dbReference type="Pfam" id="PF05826"/>
    </source>
</evidence>
<keyword evidence="11" id="KW-1015">Disulfide bond</keyword>
<dbReference type="CDD" id="cd04704">
    <property type="entry name" value="PLA2_bee_venom_like"/>
    <property type="match status" value="1"/>
</dbReference>
<dbReference type="OrthoDB" id="6381840at2759"/>
<protein>
    <recommendedName>
        <fullName evidence="4">Phospholipase A2</fullName>
        <ecNumber evidence="3">3.1.1.4</ecNumber>
    </recommendedName>
    <alternativeName>
        <fullName evidence="12">Phosphatidylcholine 2-acylhydrolase</fullName>
    </alternativeName>
</protein>
<dbReference type="PROSITE" id="PS00118">
    <property type="entry name" value="PA2_HIS"/>
    <property type="match status" value="1"/>
</dbReference>
<dbReference type="Proteomes" id="UP000440578">
    <property type="component" value="Unassembled WGS sequence"/>
</dbReference>
<evidence type="ECO:0000256" key="6">
    <source>
        <dbReference type="ARBA" id="ARBA00022723"/>
    </source>
</evidence>
<dbReference type="EMBL" id="VIIS01000951">
    <property type="protein sequence ID" value="KAF0303354.1"/>
    <property type="molecule type" value="Genomic_DNA"/>
</dbReference>
<keyword evidence="7" id="KW-0378">Hydrolase</keyword>
<dbReference type="EC" id="3.1.1.4" evidence="3"/>
<dbReference type="InterPro" id="IPR033113">
    <property type="entry name" value="PLA2_histidine"/>
</dbReference>
<evidence type="ECO:0000256" key="8">
    <source>
        <dbReference type="ARBA" id="ARBA00022837"/>
    </source>
</evidence>
<keyword evidence="13" id="KW-0732">Signal</keyword>
<gene>
    <name evidence="15" type="primary">PA2_0</name>
    <name evidence="15" type="ORF">FJT64_024661</name>
</gene>
<evidence type="ECO:0000256" key="11">
    <source>
        <dbReference type="ARBA" id="ARBA00023157"/>
    </source>
</evidence>
<evidence type="ECO:0000256" key="3">
    <source>
        <dbReference type="ARBA" id="ARBA00013278"/>
    </source>
</evidence>
<dbReference type="PANTHER" id="PTHR12253">
    <property type="entry name" value="RH14732P"/>
    <property type="match status" value="1"/>
</dbReference>
<evidence type="ECO:0000256" key="12">
    <source>
        <dbReference type="ARBA" id="ARBA00029903"/>
    </source>
</evidence>
<keyword evidence="6" id="KW-0479">Metal-binding</keyword>
<keyword evidence="5" id="KW-0964">Secreted</keyword>
<dbReference type="GO" id="GO:0046872">
    <property type="term" value="F:metal ion binding"/>
    <property type="evidence" value="ECO:0007669"/>
    <property type="project" value="UniProtKB-KW"/>
</dbReference>